<dbReference type="Proteomes" id="UP001186041">
    <property type="component" value="Unassembled WGS sequence"/>
</dbReference>
<proteinExistence type="predicted"/>
<dbReference type="RefSeq" id="WP_048896115.1">
    <property type="nucleotide sequence ID" value="NZ_JAWLVK010000037.1"/>
</dbReference>
<evidence type="ECO:0000313" key="3">
    <source>
        <dbReference type="Proteomes" id="UP001186041"/>
    </source>
</evidence>
<evidence type="ECO:0000259" key="1">
    <source>
        <dbReference type="PROSITE" id="PS50164"/>
    </source>
</evidence>
<protein>
    <recommendedName>
        <fullName evidence="1">GIY-YIG domain-containing protein</fullName>
    </recommendedName>
</protein>
<dbReference type="EMBL" id="JAWLVV010000038">
    <property type="protein sequence ID" value="MDV7294267.1"/>
    <property type="molecule type" value="Genomic_DNA"/>
</dbReference>
<name>A0AAE5AFU4_MYCFO</name>
<comment type="caution">
    <text evidence="2">The sequence shown here is derived from an EMBL/GenBank/DDBJ whole genome shotgun (WGS) entry which is preliminary data.</text>
</comment>
<dbReference type="PROSITE" id="PS50164">
    <property type="entry name" value="GIY_YIG"/>
    <property type="match status" value="1"/>
</dbReference>
<dbReference type="InterPro" id="IPR000305">
    <property type="entry name" value="GIY-YIG_endonuc"/>
</dbReference>
<sequence length="91" mass="10635">MYVRHTYREDIAGPAWLYRLFAGQTLAYVGVSSNPRARFTKHRYSKPWWSTVTRVEFRWHPSRESAFAAERAAIAHENPLHNVARPKAVTH</sequence>
<evidence type="ECO:0000313" key="2">
    <source>
        <dbReference type="EMBL" id="MDV7294267.1"/>
    </source>
</evidence>
<feature type="domain" description="GIY-YIG" evidence="1">
    <location>
        <begin position="13"/>
        <end position="83"/>
    </location>
</feature>
<gene>
    <name evidence="2" type="ORF">R4485_29340</name>
</gene>
<reference evidence="2" key="1">
    <citation type="submission" date="2023-10" db="EMBL/GenBank/DDBJ databases">
        <title>Mycolicibacterium fortuitum clinical isolates causing pulmonary infections in humans.</title>
        <authorList>
            <person name="Mejia-Ponce P.M."/>
            <person name="Zenteno-Cuevas R."/>
            <person name="Licona-Cassani C."/>
        </authorList>
    </citation>
    <scope>NUCLEOTIDE SEQUENCE</scope>
    <source>
        <strain evidence="2">M8</strain>
    </source>
</reference>
<organism evidence="2 3">
    <name type="scientific">Mycolicibacterium fortuitum</name>
    <name type="common">Mycobacterium fortuitum</name>
    <dbReference type="NCBI Taxonomy" id="1766"/>
    <lineage>
        <taxon>Bacteria</taxon>
        <taxon>Bacillati</taxon>
        <taxon>Actinomycetota</taxon>
        <taxon>Actinomycetes</taxon>
        <taxon>Mycobacteriales</taxon>
        <taxon>Mycobacteriaceae</taxon>
        <taxon>Mycolicibacterium</taxon>
    </lineage>
</organism>
<accession>A0AAE5AFU4</accession>
<dbReference type="AlphaFoldDB" id="A0AAE5AFU4"/>